<sequence length="84" mass="9535">MSEIVEIRPIKLGWGKKYEITSSKSRDLGEGSSTLNKMGVGAEWRMLPDEMSTTGKRDDHFAFVEISDDFVLVLVRVEKNVLFI</sequence>
<proteinExistence type="predicted"/>
<organism evidence="1 2">
    <name type="scientific">Caerostris extrusa</name>
    <name type="common">Bark spider</name>
    <name type="synonym">Caerostris bankana</name>
    <dbReference type="NCBI Taxonomy" id="172846"/>
    <lineage>
        <taxon>Eukaryota</taxon>
        <taxon>Metazoa</taxon>
        <taxon>Ecdysozoa</taxon>
        <taxon>Arthropoda</taxon>
        <taxon>Chelicerata</taxon>
        <taxon>Arachnida</taxon>
        <taxon>Araneae</taxon>
        <taxon>Araneomorphae</taxon>
        <taxon>Entelegynae</taxon>
        <taxon>Araneoidea</taxon>
        <taxon>Araneidae</taxon>
        <taxon>Caerostris</taxon>
    </lineage>
</organism>
<keyword evidence="2" id="KW-1185">Reference proteome</keyword>
<gene>
    <name evidence="1" type="ORF">CEXT_355341</name>
</gene>
<protein>
    <submittedName>
        <fullName evidence="1">Uncharacterized protein</fullName>
    </submittedName>
</protein>
<name>A0AAV4NTL6_CAEEX</name>
<accession>A0AAV4NTL6</accession>
<evidence type="ECO:0000313" key="1">
    <source>
        <dbReference type="EMBL" id="GIX87645.1"/>
    </source>
</evidence>
<dbReference type="EMBL" id="BPLR01003701">
    <property type="protein sequence ID" value="GIX87645.1"/>
    <property type="molecule type" value="Genomic_DNA"/>
</dbReference>
<dbReference type="AlphaFoldDB" id="A0AAV4NTL6"/>
<comment type="caution">
    <text evidence="1">The sequence shown here is derived from an EMBL/GenBank/DDBJ whole genome shotgun (WGS) entry which is preliminary data.</text>
</comment>
<reference evidence="1 2" key="1">
    <citation type="submission" date="2021-06" db="EMBL/GenBank/DDBJ databases">
        <title>Caerostris extrusa draft genome.</title>
        <authorList>
            <person name="Kono N."/>
            <person name="Arakawa K."/>
        </authorList>
    </citation>
    <scope>NUCLEOTIDE SEQUENCE [LARGE SCALE GENOMIC DNA]</scope>
</reference>
<evidence type="ECO:0000313" key="2">
    <source>
        <dbReference type="Proteomes" id="UP001054945"/>
    </source>
</evidence>
<dbReference type="Proteomes" id="UP001054945">
    <property type="component" value="Unassembled WGS sequence"/>
</dbReference>